<evidence type="ECO:0000313" key="3">
    <source>
        <dbReference type="Proteomes" id="UP000252357"/>
    </source>
</evidence>
<dbReference type="OrthoDB" id="6872689at2"/>
<evidence type="ECO:0000313" key="2">
    <source>
        <dbReference type="EMBL" id="RCS59714.1"/>
    </source>
</evidence>
<dbReference type="InterPro" id="IPR018964">
    <property type="entry name" value="Phage_phiJL001_Gp84_C"/>
</dbReference>
<evidence type="ECO:0000259" key="1">
    <source>
        <dbReference type="Pfam" id="PF09356"/>
    </source>
</evidence>
<dbReference type="InterPro" id="IPR011928">
    <property type="entry name" value="Phage_phiJL001_Gp84"/>
</dbReference>
<sequence length="282" mass="30306">MKTASTQLRSLIESHSFVATANLYRITLASGTSYTLTDHAYDLFWSGSNYISTRIAREKVQLRVGIEVDSLQVTINTDATQAEPLAFTAGAQLGVLDGAAVSVERAYLSGAAPYQVAGTVYVFSGAVAEVECDSYKVRMTINSQLDLLNIEMPRNKFQAACGYSLYDQDCGVNRASYMFAATVQANSTRALIKTNVTQADGWFDGGSITFVTGNNAGSSVTILKQVGGDLTLARNVILLPQAGQVAQLYPGCNKTQAACAGKFNNLARFRGMPYLPQPEQAF</sequence>
<keyword evidence="3" id="KW-1185">Reference proteome</keyword>
<feature type="domain" description="Bacteriophage phiJL001 Gp84 C-terminal" evidence="1">
    <location>
        <begin position="201"/>
        <end position="277"/>
    </location>
</feature>
<gene>
    <name evidence="2" type="ORF">DU000_03125</name>
</gene>
<proteinExistence type="predicted"/>
<dbReference type="Pfam" id="PF09931">
    <property type="entry name" value="Phage_phiJL001_Gp84_N"/>
    <property type="match status" value="1"/>
</dbReference>
<comment type="caution">
    <text evidence="2">The sequence shown here is derived from an EMBL/GenBank/DDBJ whole genome shotgun (WGS) entry which is preliminary data.</text>
</comment>
<dbReference type="RefSeq" id="WP_114401861.1">
    <property type="nucleotide sequence ID" value="NZ_QPGB01000001.1"/>
</dbReference>
<name>A0A368L7X6_9BURK</name>
<dbReference type="AlphaFoldDB" id="A0A368L7X6"/>
<dbReference type="Proteomes" id="UP000252357">
    <property type="component" value="Unassembled WGS sequence"/>
</dbReference>
<dbReference type="Pfam" id="PF09356">
    <property type="entry name" value="Phage_BR0599"/>
    <property type="match status" value="1"/>
</dbReference>
<dbReference type="NCBIfam" id="TIGR02218">
    <property type="entry name" value="phg_TIGR02218"/>
    <property type="match status" value="1"/>
</dbReference>
<organism evidence="2 3">
    <name type="scientific">Parvibium lacunae</name>
    <dbReference type="NCBI Taxonomy" id="1888893"/>
    <lineage>
        <taxon>Bacteria</taxon>
        <taxon>Pseudomonadati</taxon>
        <taxon>Pseudomonadota</taxon>
        <taxon>Betaproteobacteria</taxon>
        <taxon>Burkholderiales</taxon>
        <taxon>Alcaligenaceae</taxon>
        <taxon>Parvibium</taxon>
    </lineage>
</organism>
<protein>
    <submittedName>
        <fullName evidence="2">DUF2163 domain-containing protein</fullName>
    </submittedName>
</protein>
<accession>A0A368L7X6</accession>
<reference evidence="2 3" key="1">
    <citation type="journal article" date="2018" name="Int. J. Syst. Evol. Microbiol.">
        <title>Parvibium lacunae gen. nov., sp. nov., a new member of the family Alcaligenaceae isolated from a freshwater pond.</title>
        <authorList>
            <person name="Chen W.M."/>
            <person name="Xie P.B."/>
            <person name="Hsu M.Y."/>
            <person name="Sheu S.Y."/>
        </authorList>
    </citation>
    <scope>NUCLEOTIDE SEQUENCE [LARGE SCALE GENOMIC DNA]</scope>
    <source>
        <strain evidence="2 3">KMB9</strain>
    </source>
</reference>
<dbReference type="EMBL" id="QPGB01000001">
    <property type="protein sequence ID" value="RCS59714.1"/>
    <property type="molecule type" value="Genomic_DNA"/>
</dbReference>